<evidence type="ECO:0000256" key="3">
    <source>
        <dbReference type="ARBA" id="ARBA00022989"/>
    </source>
</evidence>
<keyword evidence="3 5" id="KW-1133">Transmembrane helix</keyword>
<accession>W0RRH1</accession>
<sequence length="307" mass="32920">MPELYIVGAVLAYTGLIKALDTRQAAKLVVSHFAVPCHRTRLVTALVIGVECALGAALLLGVVPRVTIPAAALLLVGATALSLRGAREGRTESCGCYGSAFVPTWVSIGLNAGYLLLLGSAWRRLPATASTPLWAVGIAATIGLASGLTGWIRDRRPIVDTAPLRVGKRWRRRWAPEAPVALEHGDYLIAFVRPRCAHCATWVPFLNIEHARDGSSRVIGIIPGTAADVAQFVAEHHVAFPVLHMKPHVFDLVTDVTPTAVGVRDGRIVAMWRGDLPDSLIEQARTYYTELFDASTPTVMREAGAAT</sequence>
<feature type="transmembrane region" description="Helical" evidence="5">
    <location>
        <begin position="66"/>
        <end position="83"/>
    </location>
</feature>
<protein>
    <recommendedName>
        <fullName evidence="6">Methylamine utilisation protein MauE domain-containing protein</fullName>
    </recommendedName>
</protein>
<dbReference type="RefSeq" id="WP_025414372.1">
    <property type="nucleotide sequence ID" value="NZ_CP007129.1"/>
</dbReference>
<keyword evidence="8" id="KW-1185">Reference proteome</keyword>
<dbReference type="GO" id="GO:0016020">
    <property type="term" value="C:membrane"/>
    <property type="evidence" value="ECO:0007669"/>
    <property type="project" value="UniProtKB-SubCell"/>
</dbReference>
<dbReference type="OrthoDB" id="462848at2"/>
<evidence type="ECO:0000256" key="1">
    <source>
        <dbReference type="ARBA" id="ARBA00004141"/>
    </source>
</evidence>
<gene>
    <name evidence="7" type="ORF">J421_5527</name>
</gene>
<evidence type="ECO:0000256" key="2">
    <source>
        <dbReference type="ARBA" id="ARBA00022692"/>
    </source>
</evidence>
<geneLocation type="plasmid" evidence="7 8">
    <name>1</name>
</geneLocation>
<feature type="domain" description="Methylamine utilisation protein MauE" evidence="6">
    <location>
        <begin position="5"/>
        <end position="120"/>
    </location>
</feature>
<dbReference type="InterPro" id="IPR036249">
    <property type="entry name" value="Thioredoxin-like_sf"/>
</dbReference>
<evidence type="ECO:0000313" key="7">
    <source>
        <dbReference type="EMBL" id="AHG93062.1"/>
    </source>
</evidence>
<keyword evidence="2 5" id="KW-0812">Transmembrane</keyword>
<dbReference type="Proteomes" id="UP000019151">
    <property type="component" value="Plasmid 1"/>
</dbReference>
<keyword evidence="4 5" id="KW-0472">Membrane</keyword>
<keyword evidence="7" id="KW-0614">Plasmid</keyword>
<evidence type="ECO:0000259" key="6">
    <source>
        <dbReference type="Pfam" id="PF07291"/>
    </source>
</evidence>
<comment type="subcellular location">
    <subcellularLocation>
        <location evidence="1">Membrane</location>
        <topology evidence="1">Multi-pass membrane protein</topology>
    </subcellularLocation>
</comment>
<evidence type="ECO:0000313" key="8">
    <source>
        <dbReference type="Proteomes" id="UP000019151"/>
    </source>
</evidence>
<dbReference type="KEGG" id="gba:J421_5527"/>
<feature type="transmembrane region" description="Helical" evidence="5">
    <location>
        <begin position="95"/>
        <end position="121"/>
    </location>
</feature>
<dbReference type="GO" id="GO:0030416">
    <property type="term" value="P:methylamine metabolic process"/>
    <property type="evidence" value="ECO:0007669"/>
    <property type="project" value="InterPro"/>
</dbReference>
<proteinExistence type="predicted"/>
<dbReference type="AlphaFoldDB" id="W0RRH1"/>
<feature type="transmembrane region" description="Helical" evidence="5">
    <location>
        <begin position="42"/>
        <end position="60"/>
    </location>
</feature>
<evidence type="ECO:0000256" key="4">
    <source>
        <dbReference type="ARBA" id="ARBA00023136"/>
    </source>
</evidence>
<feature type="transmembrane region" description="Helical" evidence="5">
    <location>
        <begin position="133"/>
        <end position="152"/>
    </location>
</feature>
<dbReference type="SUPFAM" id="SSF52833">
    <property type="entry name" value="Thioredoxin-like"/>
    <property type="match status" value="1"/>
</dbReference>
<dbReference type="HOGENOM" id="CLU_884680_0_0_0"/>
<dbReference type="InterPro" id="IPR009908">
    <property type="entry name" value="Methylamine_util_MauE"/>
</dbReference>
<evidence type="ECO:0000256" key="5">
    <source>
        <dbReference type="SAM" id="Phobius"/>
    </source>
</evidence>
<name>W0RRH1_9BACT</name>
<dbReference type="EMBL" id="CP007129">
    <property type="protein sequence ID" value="AHG93062.1"/>
    <property type="molecule type" value="Genomic_DNA"/>
</dbReference>
<dbReference type="InParanoid" id="W0RRH1"/>
<reference evidence="7 8" key="1">
    <citation type="journal article" date="2014" name="Genome Announc.">
        <title>Genome Sequence and Methylome of Soil Bacterium Gemmatirosa kalamazoonensis KBS708T, a Member of the Rarely Cultivated Gemmatimonadetes Phylum.</title>
        <authorList>
            <person name="Debruyn J.M."/>
            <person name="Radosevich M."/>
            <person name="Wommack K.E."/>
            <person name="Polson S.W."/>
            <person name="Hauser L.J."/>
            <person name="Fawaz M.N."/>
            <person name="Korlach J."/>
            <person name="Tsai Y.C."/>
        </authorList>
    </citation>
    <scope>NUCLEOTIDE SEQUENCE [LARGE SCALE GENOMIC DNA]</scope>
    <source>
        <strain evidence="7 8">KBS708</strain>
        <plasmid evidence="8">Plasmid 1</plasmid>
    </source>
</reference>
<organism evidence="7 8">
    <name type="scientific">Gemmatirosa kalamazoonensis</name>
    <dbReference type="NCBI Taxonomy" id="861299"/>
    <lineage>
        <taxon>Bacteria</taxon>
        <taxon>Pseudomonadati</taxon>
        <taxon>Gemmatimonadota</taxon>
        <taxon>Gemmatimonadia</taxon>
        <taxon>Gemmatimonadales</taxon>
        <taxon>Gemmatimonadaceae</taxon>
        <taxon>Gemmatirosa</taxon>
    </lineage>
</organism>
<dbReference type="Pfam" id="PF07291">
    <property type="entry name" value="MauE"/>
    <property type="match status" value="1"/>
</dbReference>